<organism evidence="1 2">
    <name type="scientific">Stylosanthes scabra</name>
    <dbReference type="NCBI Taxonomy" id="79078"/>
    <lineage>
        <taxon>Eukaryota</taxon>
        <taxon>Viridiplantae</taxon>
        <taxon>Streptophyta</taxon>
        <taxon>Embryophyta</taxon>
        <taxon>Tracheophyta</taxon>
        <taxon>Spermatophyta</taxon>
        <taxon>Magnoliopsida</taxon>
        <taxon>eudicotyledons</taxon>
        <taxon>Gunneridae</taxon>
        <taxon>Pentapetalae</taxon>
        <taxon>rosids</taxon>
        <taxon>fabids</taxon>
        <taxon>Fabales</taxon>
        <taxon>Fabaceae</taxon>
        <taxon>Papilionoideae</taxon>
        <taxon>50 kb inversion clade</taxon>
        <taxon>dalbergioids sensu lato</taxon>
        <taxon>Dalbergieae</taxon>
        <taxon>Pterocarpus clade</taxon>
        <taxon>Stylosanthes</taxon>
    </lineage>
</organism>
<reference evidence="1 2" key="1">
    <citation type="journal article" date="2023" name="Plants (Basel)">
        <title>Bridging the Gap: Combining Genomics and Transcriptomics Approaches to Understand Stylosanthes scabra, an Orphan Legume from the Brazilian Caatinga.</title>
        <authorList>
            <person name="Ferreira-Neto J.R.C."/>
            <person name="da Silva M.D."/>
            <person name="Binneck E."/>
            <person name="de Melo N.F."/>
            <person name="da Silva R.H."/>
            <person name="de Melo A.L.T.M."/>
            <person name="Pandolfi V."/>
            <person name="Bustamante F.O."/>
            <person name="Brasileiro-Vidal A.C."/>
            <person name="Benko-Iseppon A.M."/>
        </authorList>
    </citation>
    <scope>NUCLEOTIDE SEQUENCE [LARGE SCALE GENOMIC DNA]</scope>
    <source>
        <tissue evidence="1">Leaves</tissue>
    </source>
</reference>
<accession>A0ABU6SB12</accession>
<gene>
    <name evidence="1" type="ORF">PIB30_027950</name>
</gene>
<sequence>MGIRVFLMPKSTIFEFSAHNLTVMLIMITHHDQVKDIREKLPPDILALQLQQLINPVPPPLFLGETRIVHKCSRGIRAVSSLSEYNLIPEDHLLKDLGYTEH</sequence>
<dbReference type="EMBL" id="JASCZI010060524">
    <property type="protein sequence ID" value="MED6133411.1"/>
    <property type="molecule type" value="Genomic_DNA"/>
</dbReference>
<evidence type="ECO:0000313" key="2">
    <source>
        <dbReference type="Proteomes" id="UP001341840"/>
    </source>
</evidence>
<protein>
    <submittedName>
        <fullName evidence="1">Uncharacterized protein</fullName>
    </submittedName>
</protein>
<dbReference type="Proteomes" id="UP001341840">
    <property type="component" value="Unassembled WGS sequence"/>
</dbReference>
<name>A0ABU6SB12_9FABA</name>
<keyword evidence="2" id="KW-1185">Reference proteome</keyword>
<comment type="caution">
    <text evidence="1">The sequence shown here is derived from an EMBL/GenBank/DDBJ whole genome shotgun (WGS) entry which is preliminary data.</text>
</comment>
<evidence type="ECO:0000313" key="1">
    <source>
        <dbReference type="EMBL" id="MED6133411.1"/>
    </source>
</evidence>
<proteinExistence type="predicted"/>